<comment type="caution">
    <text evidence="1">The sequence shown here is derived from an EMBL/GenBank/DDBJ whole genome shotgun (WGS) entry which is preliminary data.</text>
</comment>
<reference evidence="1 2" key="1">
    <citation type="submission" date="2022-03" db="EMBL/GenBank/DDBJ databases">
        <title>Draft genome sequence of Furfurilactobacillus curtus JCM 31185.</title>
        <authorList>
            <person name="Suzuki S."/>
            <person name="Endo A."/>
            <person name="Kajikawa A."/>
        </authorList>
    </citation>
    <scope>NUCLEOTIDE SEQUENCE [LARGE SCALE GENOMIC DNA]</scope>
    <source>
        <strain evidence="1 2">JCM 31185</strain>
    </source>
</reference>
<protein>
    <submittedName>
        <fullName evidence="1">Uncharacterized protein</fullName>
    </submittedName>
</protein>
<gene>
    <name evidence="1" type="ORF">JCM31185_00950</name>
</gene>
<evidence type="ECO:0000313" key="2">
    <source>
        <dbReference type="Proteomes" id="UP001628078"/>
    </source>
</evidence>
<dbReference type="Proteomes" id="UP001628078">
    <property type="component" value="Unassembled WGS sequence"/>
</dbReference>
<accession>A0ABQ5JKB9</accession>
<name>A0ABQ5JKB9_9LACO</name>
<evidence type="ECO:0000313" key="1">
    <source>
        <dbReference type="EMBL" id="GKT04806.1"/>
    </source>
</evidence>
<dbReference type="EMBL" id="BQXO01000001">
    <property type="protein sequence ID" value="GKT04806.1"/>
    <property type="molecule type" value="Genomic_DNA"/>
</dbReference>
<keyword evidence="2" id="KW-1185">Reference proteome</keyword>
<sequence length="56" mass="6664">MACYLYDVADFDVQSKMNVEHTRYNKLKTNALVKFAAVFDKYSSEYDLHVYKKVDF</sequence>
<organism evidence="1 2">
    <name type="scientific">Furfurilactobacillus curtus</name>
    <dbReference type="NCBI Taxonomy" id="1746200"/>
    <lineage>
        <taxon>Bacteria</taxon>
        <taxon>Bacillati</taxon>
        <taxon>Bacillota</taxon>
        <taxon>Bacilli</taxon>
        <taxon>Lactobacillales</taxon>
        <taxon>Lactobacillaceae</taxon>
        <taxon>Furfurilactobacillus</taxon>
    </lineage>
</organism>
<proteinExistence type="predicted"/>